<protein>
    <recommendedName>
        <fullName evidence="2">histidine kinase</fullName>
        <ecNumber evidence="2">2.7.13.3</ecNumber>
    </recommendedName>
</protein>
<evidence type="ECO:0000256" key="5">
    <source>
        <dbReference type="ARBA" id="ARBA00022741"/>
    </source>
</evidence>
<dbReference type="PRINTS" id="PR00344">
    <property type="entry name" value="BCTRLSENSOR"/>
</dbReference>
<dbReference type="Pfam" id="PF13426">
    <property type="entry name" value="PAS_9"/>
    <property type="match status" value="1"/>
</dbReference>
<dbReference type="PANTHER" id="PTHR43065">
    <property type="entry name" value="SENSOR HISTIDINE KINASE"/>
    <property type="match status" value="1"/>
</dbReference>
<accession>A0ABX4E4R9</accession>
<evidence type="ECO:0000256" key="7">
    <source>
        <dbReference type="ARBA" id="ARBA00022840"/>
    </source>
</evidence>
<dbReference type="InterPro" id="IPR005467">
    <property type="entry name" value="His_kinase_dom"/>
</dbReference>
<dbReference type="PANTHER" id="PTHR43065:SF10">
    <property type="entry name" value="PEROXIDE STRESS-ACTIVATED HISTIDINE KINASE MAK3"/>
    <property type="match status" value="1"/>
</dbReference>
<keyword evidence="4" id="KW-0808">Transferase</keyword>
<evidence type="ECO:0000259" key="11">
    <source>
        <dbReference type="PROSITE" id="PS50113"/>
    </source>
</evidence>
<dbReference type="InterPro" id="IPR036097">
    <property type="entry name" value="HisK_dim/P_sf"/>
</dbReference>
<organism evidence="12 13">
    <name type="scientific">Domibacillus enclensis</name>
    <dbReference type="NCBI Taxonomy" id="1017273"/>
    <lineage>
        <taxon>Bacteria</taxon>
        <taxon>Bacillati</taxon>
        <taxon>Bacillota</taxon>
        <taxon>Bacilli</taxon>
        <taxon>Bacillales</taxon>
        <taxon>Bacillaceae</taxon>
        <taxon>Domibacillus</taxon>
    </lineage>
</organism>
<dbReference type="InterPro" id="IPR000014">
    <property type="entry name" value="PAS"/>
</dbReference>
<dbReference type="Gene3D" id="3.30.565.10">
    <property type="entry name" value="Histidine kinase-like ATPase, C-terminal domain"/>
    <property type="match status" value="1"/>
</dbReference>
<feature type="domain" description="PAS" evidence="10">
    <location>
        <begin position="210"/>
        <end position="253"/>
    </location>
</feature>
<evidence type="ECO:0000256" key="1">
    <source>
        <dbReference type="ARBA" id="ARBA00000085"/>
    </source>
</evidence>
<dbReference type="PROSITE" id="PS50113">
    <property type="entry name" value="PAC"/>
    <property type="match status" value="1"/>
</dbReference>
<dbReference type="Gene3D" id="3.30.450.40">
    <property type="match status" value="1"/>
</dbReference>
<dbReference type="InterPro" id="IPR003594">
    <property type="entry name" value="HATPase_dom"/>
</dbReference>
<feature type="domain" description="PAC" evidence="11">
    <location>
        <begin position="271"/>
        <end position="323"/>
    </location>
</feature>
<dbReference type="SMART" id="SM00091">
    <property type="entry name" value="PAS"/>
    <property type="match status" value="1"/>
</dbReference>
<evidence type="ECO:0000256" key="2">
    <source>
        <dbReference type="ARBA" id="ARBA00012438"/>
    </source>
</evidence>
<dbReference type="InterPro" id="IPR036890">
    <property type="entry name" value="HATPase_C_sf"/>
</dbReference>
<dbReference type="PROSITE" id="PS50112">
    <property type="entry name" value="PAS"/>
    <property type="match status" value="1"/>
</dbReference>
<dbReference type="CDD" id="cd00082">
    <property type="entry name" value="HisKA"/>
    <property type="match status" value="1"/>
</dbReference>
<dbReference type="CDD" id="cd00130">
    <property type="entry name" value="PAS"/>
    <property type="match status" value="1"/>
</dbReference>
<dbReference type="InterPro" id="IPR000700">
    <property type="entry name" value="PAS-assoc_C"/>
</dbReference>
<dbReference type="NCBIfam" id="TIGR00229">
    <property type="entry name" value="sensory_box"/>
    <property type="match status" value="1"/>
</dbReference>
<dbReference type="SUPFAM" id="SSF55874">
    <property type="entry name" value="ATPase domain of HSP90 chaperone/DNA topoisomerase II/histidine kinase"/>
    <property type="match status" value="1"/>
</dbReference>
<dbReference type="Proteomes" id="UP000215545">
    <property type="component" value="Unassembled WGS sequence"/>
</dbReference>
<dbReference type="SMART" id="SM00388">
    <property type="entry name" value="HisKA"/>
    <property type="match status" value="1"/>
</dbReference>
<dbReference type="InterPro" id="IPR003661">
    <property type="entry name" value="HisK_dim/P_dom"/>
</dbReference>
<sequence length="540" mass="59930">MDYQTGARASMNKQNICFTTLKKECAERGLDPASIPAFKHTLTDKALAHKQAQHVSFIQAITHFFNKFISSLSGIPILAAANDRDGYVLHMIGDSAIKETITKMGIRNGVQMTAEYNGINSACLALEYGEPVSVIGSQHFHEYLHDAACYSIPISDPHESEVLGTLSFMTAADFAHPLLETLLMTMKESIERELKLLKQNERLRLLNELIMDTTTSGMMISDKDGNILNANKALEQLFNKSKPELLGKNIRDFACVGPYMDHALKSGVPHLDIEAAFTNEKGQQSFYLLDALPIFDDTHTLVGSFAQLRNITSRKQTEQMLLNTEKLAAVGQMAASAAHEIRNPLTTIRGFIQLLEPSFHQQEHYDLVLEEIDRINLIISEFLILSKPQATCFEQQNLVQILKDTVALSQPQASMHNVQIQVHFFADPIFIRGDGNQLKQVFINLIKNGMDAIESHGVLSIHLKANEQGEAAVKITDTGIGMTETQIQKLGTPFFTTKKEGTGLGFMIIKRIVNQHNGKIEVKSKKGEGSTITVLLPLSE</sequence>
<name>A0ABX4E4R9_9BACI</name>
<evidence type="ECO:0000259" key="10">
    <source>
        <dbReference type="PROSITE" id="PS50112"/>
    </source>
</evidence>
<keyword evidence="3" id="KW-0597">Phosphoprotein</keyword>
<dbReference type="InterPro" id="IPR035965">
    <property type="entry name" value="PAS-like_dom_sf"/>
</dbReference>
<dbReference type="PROSITE" id="PS50109">
    <property type="entry name" value="HIS_KIN"/>
    <property type="match status" value="1"/>
</dbReference>
<dbReference type="InterPro" id="IPR004358">
    <property type="entry name" value="Sig_transdc_His_kin-like_C"/>
</dbReference>
<dbReference type="Pfam" id="PF00512">
    <property type="entry name" value="HisKA"/>
    <property type="match status" value="1"/>
</dbReference>
<dbReference type="Pfam" id="PF02518">
    <property type="entry name" value="HATPase_c"/>
    <property type="match status" value="1"/>
</dbReference>
<evidence type="ECO:0000256" key="3">
    <source>
        <dbReference type="ARBA" id="ARBA00022553"/>
    </source>
</evidence>
<keyword evidence="13" id="KW-1185">Reference proteome</keyword>
<evidence type="ECO:0000256" key="8">
    <source>
        <dbReference type="ARBA" id="ARBA00023012"/>
    </source>
</evidence>
<comment type="catalytic activity">
    <reaction evidence="1">
        <text>ATP + protein L-histidine = ADP + protein N-phospho-L-histidine.</text>
        <dbReference type="EC" id="2.7.13.3"/>
    </reaction>
</comment>
<dbReference type="Gene3D" id="1.10.287.130">
    <property type="match status" value="1"/>
</dbReference>
<reference evidence="13" key="1">
    <citation type="submission" date="2017-03" db="EMBL/GenBank/DDBJ databases">
        <title>Bacillus sp. V-88(T) DSM27956, whole genome shotgun sequencing project.</title>
        <authorList>
            <person name="Dastager S.G."/>
            <person name="Neurgaonkar P.S."/>
            <person name="Dharne M.S."/>
        </authorList>
    </citation>
    <scope>NUCLEOTIDE SEQUENCE [LARGE SCALE GENOMIC DNA]</scope>
    <source>
        <strain evidence="13">DSM 25145</strain>
    </source>
</reference>
<feature type="domain" description="Histidine kinase" evidence="9">
    <location>
        <begin position="336"/>
        <end position="540"/>
    </location>
</feature>
<keyword evidence="8" id="KW-0902">Two-component regulatory system</keyword>
<keyword evidence="7" id="KW-0067">ATP-binding</keyword>
<dbReference type="InterPro" id="IPR029016">
    <property type="entry name" value="GAF-like_dom_sf"/>
</dbReference>
<keyword evidence="6" id="KW-0418">Kinase</keyword>
<evidence type="ECO:0000256" key="6">
    <source>
        <dbReference type="ARBA" id="ARBA00022777"/>
    </source>
</evidence>
<proteinExistence type="predicted"/>
<evidence type="ECO:0000313" key="12">
    <source>
        <dbReference type="EMBL" id="OXS74504.1"/>
    </source>
</evidence>
<dbReference type="EC" id="2.7.13.3" evidence="2"/>
<evidence type="ECO:0000313" key="13">
    <source>
        <dbReference type="Proteomes" id="UP000215545"/>
    </source>
</evidence>
<dbReference type="Gene3D" id="3.30.450.20">
    <property type="entry name" value="PAS domain"/>
    <property type="match status" value="1"/>
</dbReference>
<comment type="caution">
    <text evidence="12">The sequence shown here is derived from an EMBL/GenBank/DDBJ whole genome shotgun (WGS) entry which is preliminary data.</text>
</comment>
<evidence type="ECO:0000259" key="9">
    <source>
        <dbReference type="PROSITE" id="PS50109"/>
    </source>
</evidence>
<dbReference type="EMBL" id="MWSK01000010">
    <property type="protein sequence ID" value="OXS74504.1"/>
    <property type="molecule type" value="Genomic_DNA"/>
</dbReference>
<dbReference type="SMART" id="SM00387">
    <property type="entry name" value="HATPase_c"/>
    <property type="match status" value="1"/>
</dbReference>
<gene>
    <name evidence="12" type="ORF">B1B05_16565</name>
</gene>
<dbReference type="SUPFAM" id="SSF55785">
    <property type="entry name" value="PYP-like sensor domain (PAS domain)"/>
    <property type="match status" value="1"/>
</dbReference>
<dbReference type="SUPFAM" id="SSF47384">
    <property type="entry name" value="Homodimeric domain of signal transducing histidine kinase"/>
    <property type="match status" value="1"/>
</dbReference>
<evidence type="ECO:0000256" key="4">
    <source>
        <dbReference type="ARBA" id="ARBA00022679"/>
    </source>
</evidence>
<keyword evidence="5" id="KW-0547">Nucleotide-binding</keyword>